<dbReference type="InterPro" id="IPR003890">
    <property type="entry name" value="MIF4G-like_typ-3"/>
</dbReference>
<reference evidence="2" key="1">
    <citation type="journal article" date="2020" name="Nature">
        <title>Giant virus diversity and host interactions through global metagenomics.</title>
        <authorList>
            <person name="Schulz F."/>
            <person name="Roux S."/>
            <person name="Paez-Espino D."/>
            <person name="Jungbluth S."/>
            <person name="Walsh D.A."/>
            <person name="Denef V.J."/>
            <person name="McMahon K.D."/>
            <person name="Konstantinidis K.T."/>
            <person name="Eloe-Fadrosh E.A."/>
            <person name="Kyrpides N.C."/>
            <person name="Woyke T."/>
        </authorList>
    </citation>
    <scope>NUCLEOTIDE SEQUENCE</scope>
    <source>
        <strain evidence="2">GVMAG-M-3300027833-19</strain>
    </source>
</reference>
<name>A0A6C0LLR1_9ZZZZ</name>
<dbReference type="AlphaFoldDB" id="A0A6C0LLR1"/>
<dbReference type="Gene3D" id="1.25.40.180">
    <property type="match status" value="2"/>
</dbReference>
<accession>A0A6C0LLR1</accession>
<dbReference type="EMBL" id="MN740509">
    <property type="protein sequence ID" value="QHU30494.1"/>
    <property type="molecule type" value="Genomic_DNA"/>
</dbReference>
<evidence type="ECO:0000259" key="1">
    <source>
        <dbReference type="Pfam" id="PF02854"/>
    </source>
</evidence>
<dbReference type="GO" id="GO:0003723">
    <property type="term" value="F:RNA binding"/>
    <property type="evidence" value="ECO:0007669"/>
    <property type="project" value="InterPro"/>
</dbReference>
<dbReference type="SUPFAM" id="SSF48371">
    <property type="entry name" value="ARM repeat"/>
    <property type="match status" value="1"/>
</dbReference>
<dbReference type="Pfam" id="PF02854">
    <property type="entry name" value="MIF4G"/>
    <property type="match status" value="1"/>
</dbReference>
<proteinExistence type="predicted"/>
<protein>
    <recommendedName>
        <fullName evidence="1">MIF4G domain-containing protein</fullName>
    </recommendedName>
</protein>
<feature type="domain" description="MIF4G" evidence="1">
    <location>
        <begin position="6"/>
        <end position="161"/>
    </location>
</feature>
<dbReference type="InterPro" id="IPR016024">
    <property type="entry name" value="ARM-type_fold"/>
</dbReference>
<organism evidence="2">
    <name type="scientific">viral metagenome</name>
    <dbReference type="NCBI Taxonomy" id="1070528"/>
    <lineage>
        <taxon>unclassified sequences</taxon>
        <taxon>metagenomes</taxon>
        <taxon>organismal metagenomes</taxon>
    </lineage>
</organism>
<evidence type="ECO:0000313" key="2">
    <source>
        <dbReference type="EMBL" id="QHU30494.1"/>
    </source>
</evidence>
<sequence length="195" mass="22802">MEEFQKTVTIYLNQISKDNVFIIIPKLNNLIGKIKEDHEQYYSIFIEILFNKAVSEKLFIEIYCDVCHKISKYILSQQKELFLLFYRNLINKCQKVFETDIDVSNIDKIKGCATLIAQLINKGLIQNNLVNIMISKLLSYNDENKIEILITLINSLEQKIKIHKEVIDKISSISDNDYSSMRIGILLSDIVERYK</sequence>